<sequence length="68" mass="7463">MNKKEILLGTLSGFLANTAGTIFSIIILFQEINISNISRIVSNSISDNFITKLISLGAVINLIVFLFF</sequence>
<dbReference type="AlphaFoldDB" id="F4MN87"/>
<gene>
    <name evidence="2" type="ORF">S18_920_0039</name>
</gene>
<keyword evidence="1" id="KW-0812">Transmembrane</keyword>
<evidence type="ECO:0000313" key="2">
    <source>
        <dbReference type="EMBL" id="CBL87600.1"/>
    </source>
</evidence>
<reference evidence="2" key="1">
    <citation type="submission" date="2010-05" db="EMBL/GenBank/DDBJ databases">
        <authorList>
            <person name="Genoscope - CEA"/>
        </authorList>
    </citation>
    <scope>NUCLEOTIDE SEQUENCE</scope>
</reference>
<dbReference type="EMBL" id="FQ032828">
    <property type="protein sequence ID" value="CBL87600.1"/>
    <property type="molecule type" value="Genomic_DNA"/>
</dbReference>
<organism evidence="2">
    <name type="scientific">uncultured Flavobacteriia bacterium</name>
    <dbReference type="NCBI Taxonomy" id="212695"/>
    <lineage>
        <taxon>Bacteria</taxon>
        <taxon>Pseudomonadati</taxon>
        <taxon>Bacteroidota</taxon>
        <taxon>Flavobacteriia</taxon>
        <taxon>environmental samples</taxon>
    </lineage>
</organism>
<keyword evidence="1" id="KW-0472">Membrane</keyword>
<feature type="transmembrane region" description="Helical" evidence="1">
    <location>
        <begin position="49"/>
        <end position="67"/>
    </location>
</feature>
<evidence type="ECO:0000256" key="1">
    <source>
        <dbReference type="SAM" id="Phobius"/>
    </source>
</evidence>
<keyword evidence="1" id="KW-1133">Transmembrane helix</keyword>
<accession>F4MN87</accession>
<protein>
    <submittedName>
        <fullName evidence="2">Membrane protein</fullName>
    </submittedName>
</protein>
<proteinExistence type="predicted"/>
<reference evidence="2" key="2">
    <citation type="journal article" date="2012" name="Environ. Microbiol.">
        <title>Genomic content of uncultured Bacteroidetes from contrasting oceanic provinces in the North Atlantic Ocean.</title>
        <authorList>
            <person name="Gomez-Pereira P.R."/>
            <person name="Schuler M."/>
            <person name="Fuchs B.M."/>
            <person name="Bennke C."/>
            <person name="Teeling H."/>
            <person name="Waldmann J."/>
            <person name="Richter M."/>
            <person name="Barbe V."/>
            <person name="Bataille E."/>
            <person name="Glockner F.O."/>
            <person name="Amann R."/>
        </authorList>
    </citation>
    <scope>NUCLEOTIDE SEQUENCE</scope>
</reference>
<name>F4MN87_9BACT</name>
<feature type="transmembrane region" description="Helical" evidence="1">
    <location>
        <begin position="6"/>
        <end position="29"/>
    </location>
</feature>